<sequence>MDLYQEFLLTALVSLLLAFLLGKLAGAGEPEKVPAVAADGGLDRVEESSPSLDEAGDEATELRLGGTLAKAMDSVVEIERIGADPAADEIKEVVAEEEEEEEEVREEKGRSLLHGEDEWEGIERSELELLFDFAVKYASSESGAEAVAKLGNGARMRLYGLCKVATEGPCYEPQPMALKVASRAKWNAWQRLGNMNPETAMEQYVTLLSESIPGWTGEKIREDATNSDGNDSLFTVVSATETPVTSSTIHHHPEPAVERLLEDSSSIGIDNAGIGQKFSDQGHSKISCLTCTLRQELHS</sequence>
<evidence type="ECO:0000256" key="3">
    <source>
        <dbReference type="SAM" id="MobiDB-lite"/>
    </source>
</evidence>
<evidence type="ECO:0000313" key="7">
    <source>
        <dbReference type="RefSeq" id="XP_020115318.1"/>
    </source>
</evidence>
<evidence type="ECO:0000259" key="5">
    <source>
        <dbReference type="PROSITE" id="PS51228"/>
    </source>
</evidence>
<dbReference type="InterPro" id="IPR000582">
    <property type="entry name" value="Acyl-CoA-binding_protein"/>
</dbReference>
<dbReference type="PROSITE" id="PS51228">
    <property type="entry name" value="ACB_2"/>
    <property type="match status" value="1"/>
</dbReference>
<dbReference type="GO" id="GO:0000062">
    <property type="term" value="F:fatty-acyl-CoA binding"/>
    <property type="evidence" value="ECO:0007669"/>
    <property type="project" value="InterPro"/>
</dbReference>
<dbReference type="OrthoDB" id="71307at2759"/>
<feature type="chain" id="PRO_5027862687" evidence="4">
    <location>
        <begin position="27"/>
        <end position="299"/>
    </location>
</feature>
<evidence type="ECO:0000313" key="6">
    <source>
        <dbReference type="Proteomes" id="UP000515123"/>
    </source>
</evidence>
<feature type="domain" description="ACB" evidence="5">
    <location>
        <begin position="127"/>
        <end position="217"/>
    </location>
</feature>
<dbReference type="Gene3D" id="1.20.80.10">
    <property type="match status" value="1"/>
</dbReference>
<dbReference type="GO" id="GO:0006631">
    <property type="term" value="P:fatty acid metabolic process"/>
    <property type="evidence" value="ECO:0007669"/>
    <property type="project" value="TreeGrafter"/>
</dbReference>
<proteinExistence type="inferred from homology"/>
<evidence type="ECO:0000256" key="1">
    <source>
        <dbReference type="ARBA" id="ARBA00005567"/>
    </source>
</evidence>
<feature type="signal peptide" evidence="4">
    <location>
        <begin position="1"/>
        <end position="26"/>
    </location>
</feature>
<keyword evidence="2" id="KW-0446">Lipid-binding</keyword>
<evidence type="ECO:0000256" key="4">
    <source>
        <dbReference type="SAM" id="SignalP"/>
    </source>
</evidence>
<reference evidence="7" key="2">
    <citation type="submission" date="2025-08" db="UniProtKB">
        <authorList>
            <consortium name="RefSeq"/>
        </authorList>
    </citation>
    <scope>IDENTIFICATION</scope>
    <source>
        <tissue evidence="7">Leaf</tissue>
    </source>
</reference>
<reference evidence="6" key="1">
    <citation type="journal article" date="2015" name="Nat. Genet.">
        <title>The pineapple genome and the evolution of CAM photosynthesis.</title>
        <authorList>
            <person name="Ming R."/>
            <person name="VanBuren R."/>
            <person name="Wai C.M."/>
            <person name="Tang H."/>
            <person name="Schatz M.C."/>
            <person name="Bowers J.E."/>
            <person name="Lyons E."/>
            <person name="Wang M.L."/>
            <person name="Chen J."/>
            <person name="Biggers E."/>
            <person name="Zhang J."/>
            <person name="Huang L."/>
            <person name="Zhang L."/>
            <person name="Miao W."/>
            <person name="Zhang J."/>
            <person name="Ye Z."/>
            <person name="Miao C."/>
            <person name="Lin Z."/>
            <person name="Wang H."/>
            <person name="Zhou H."/>
            <person name="Yim W.C."/>
            <person name="Priest H.D."/>
            <person name="Zheng C."/>
            <person name="Woodhouse M."/>
            <person name="Edger P.P."/>
            <person name="Guyot R."/>
            <person name="Guo H.B."/>
            <person name="Guo H."/>
            <person name="Zheng G."/>
            <person name="Singh R."/>
            <person name="Sharma A."/>
            <person name="Min X."/>
            <person name="Zheng Y."/>
            <person name="Lee H."/>
            <person name="Gurtowski J."/>
            <person name="Sedlazeck F.J."/>
            <person name="Harkess A."/>
            <person name="McKain M.R."/>
            <person name="Liao Z."/>
            <person name="Fang J."/>
            <person name="Liu J."/>
            <person name="Zhang X."/>
            <person name="Zhang Q."/>
            <person name="Hu W."/>
            <person name="Qin Y."/>
            <person name="Wang K."/>
            <person name="Chen L.Y."/>
            <person name="Shirley N."/>
            <person name="Lin Y.R."/>
            <person name="Liu L.Y."/>
            <person name="Hernandez A.G."/>
            <person name="Wright C.L."/>
            <person name="Bulone V."/>
            <person name="Tuskan G.A."/>
            <person name="Heath K."/>
            <person name="Zee F."/>
            <person name="Moore P.H."/>
            <person name="Sunkar R."/>
            <person name="Leebens-Mack J.H."/>
            <person name="Mockler T."/>
            <person name="Bennetzen J.L."/>
            <person name="Freeling M."/>
            <person name="Sankoff D."/>
            <person name="Paterson A.H."/>
            <person name="Zhu X."/>
            <person name="Yang X."/>
            <person name="Smith J.A."/>
            <person name="Cushman J.C."/>
            <person name="Paull R.E."/>
            <person name="Yu Q."/>
        </authorList>
    </citation>
    <scope>NUCLEOTIDE SEQUENCE [LARGE SCALE GENOMIC DNA]</scope>
    <source>
        <strain evidence="6">cv. F153</strain>
    </source>
</reference>
<dbReference type="InterPro" id="IPR014352">
    <property type="entry name" value="FERM/acyl-CoA-bd_prot_sf"/>
</dbReference>
<dbReference type="SUPFAM" id="SSF47027">
    <property type="entry name" value="Acyl-CoA binding protein"/>
    <property type="match status" value="1"/>
</dbReference>
<dbReference type="AlphaFoldDB" id="A0A6P5HTK4"/>
<dbReference type="Proteomes" id="UP000515123">
    <property type="component" value="Linkage group 25"/>
</dbReference>
<comment type="similarity">
    <text evidence="1">Belongs to the ACBP family.</text>
</comment>
<dbReference type="Pfam" id="PF00887">
    <property type="entry name" value="ACBP"/>
    <property type="match status" value="1"/>
</dbReference>
<dbReference type="InterPro" id="IPR035984">
    <property type="entry name" value="Acyl-CoA-binding_sf"/>
</dbReference>
<dbReference type="PANTHER" id="PTHR23310:SF105">
    <property type="entry name" value="ACYL-COA-BINDING DOMAIN-CONTAINING PROTEIN 5"/>
    <property type="match status" value="1"/>
</dbReference>
<protein>
    <submittedName>
        <fullName evidence="7">Acyl-CoA-binding domain-containing protein 2-like isoform X1</fullName>
    </submittedName>
</protein>
<keyword evidence="6" id="KW-1185">Reference proteome</keyword>
<organism evidence="6 7">
    <name type="scientific">Ananas comosus</name>
    <name type="common">Pineapple</name>
    <name type="synonym">Ananas ananas</name>
    <dbReference type="NCBI Taxonomy" id="4615"/>
    <lineage>
        <taxon>Eukaryota</taxon>
        <taxon>Viridiplantae</taxon>
        <taxon>Streptophyta</taxon>
        <taxon>Embryophyta</taxon>
        <taxon>Tracheophyta</taxon>
        <taxon>Spermatophyta</taxon>
        <taxon>Magnoliopsida</taxon>
        <taxon>Liliopsida</taxon>
        <taxon>Poales</taxon>
        <taxon>Bromeliaceae</taxon>
        <taxon>Bromelioideae</taxon>
        <taxon>Ananas</taxon>
    </lineage>
</organism>
<accession>A0A6P5HTK4</accession>
<evidence type="ECO:0000256" key="2">
    <source>
        <dbReference type="ARBA" id="ARBA00023121"/>
    </source>
</evidence>
<name>A0A6P5HTK4_ANACO</name>
<dbReference type="RefSeq" id="XP_020115318.1">
    <property type="nucleotide sequence ID" value="XM_020259729.1"/>
</dbReference>
<keyword evidence="4" id="KW-0732">Signal</keyword>
<gene>
    <name evidence="7" type="primary">LOC109729077</name>
</gene>
<dbReference type="PANTHER" id="PTHR23310">
    <property type="entry name" value="ACYL-COA-BINDING PROTEIN, ACBP"/>
    <property type="match status" value="1"/>
</dbReference>
<feature type="region of interest" description="Disordered" evidence="3">
    <location>
        <begin position="35"/>
        <end position="59"/>
    </location>
</feature>
<dbReference type="GeneID" id="109729077"/>